<dbReference type="AlphaFoldDB" id="A0A5N7MPW6"/>
<evidence type="ECO:0000313" key="1">
    <source>
        <dbReference type="EMBL" id="MPR28680.1"/>
    </source>
</evidence>
<dbReference type="Proteomes" id="UP000403266">
    <property type="component" value="Unassembled WGS sequence"/>
</dbReference>
<keyword evidence="2" id="KW-1185">Reference proteome</keyword>
<reference evidence="1 2" key="1">
    <citation type="journal article" date="2019" name="Syst. Appl. Microbiol.">
        <title>Microvirga tunisiensis sp. nov., a root nodule symbiotic bacterium isolated from Lupinus micranthus and L. luteus grown in Northern Tunisia.</title>
        <authorList>
            <person name="Msaddak A."/>
            <person name="Rejili M."/>
            <person name="Duran D."/>
            <person name="Mars M."/>
            <person name="Palacios J.M."/>
            <person name="Ruiz-Argueso T."/>
            <person name="Rey L."/>
            <person name="Imperial J."/>
        </authorList>
    </citation>
    <scope>NUCLEOTIDE SEQUENCE [LARGE SCALE GENOMIC DNA]</scope>
    <source>
        <strain evidence="1 2">Lmie10</strain>
    </source>
</reference>
<dbReference type="EMBL" id="VOSK01000163">
    <property type="protein sequence ID" value="MPR28680.1"/>
    <property type="molecule type" value="Genomic_DNA"/>
</dbReference>
<proteinExistence type="predicted"/>
<accession>A0A5N7MPW6</accession>
<dbReference type="RefSeq" id="WP_152715142.1">
    <property type="nucleotide sequence ID" value="NZ_VOSJ01000164.1"/>
</dbReference>
<name>A0A5N7MPW6_9HYPH</name>
<comment type="caution">
    <text evidence="1">The sequence shown here is derived from an EMBL/GenBank/DDBJ whole genome shotgun (WGS) entry which is preliminary data.</text>
</comment>
<protein>
    <submittedName>
        <fullName evidence="1">Uncharacterized protein</fullName>
    </submittedName>
</protein>
<sequence>MVGTLVDGKYNHPSGSCFERCCYCVEDNGNGTGTVVLEWYEISDGQDYMTSEAFMTTTLEAARAVVHICQSALKIWP</sequence>
<evidence type="ECO:0000313" key="2">
    <source>
        <dbReference type="Proteomes" id="UP000403266"/>
    </source>
</evidence>
<organism evidence="1 2">
    <name type="scientific">Microvirga tunisiensis</name>
    <dbReference type="NCBI Taxonomy" id="2108360"/>
    <lineage>
        <taxon>Bacteria</taxon>
        <taxon>Pseudomonadati</taxon>
        <taxon>Pseudomonadota</taxon>
        <taxon>Alphaproteobacteria</taxon>
        <taxon>Hyphomicrobiales</taxon>
        <taxon>Methylobacteriaceae</taxon>
        <taxon>Microvirga</taxon>
    </lineage>
</organism>
<gene>
    <name evidence="1" type="ORF">FS320_26940</name>
</gene>